<reference evidence="1 2" key="1">
    <citation type="journal article" date="2021" name="Commun. Biol.">
        <title>Genomic insights into the host specific adaptation of the Pneumocystis genus.</title>
        <authorList>
            <person name="Cisse O.H."/>
            <person name="Ma L."/>
            <person name="Dekker J.P."/>
            <person name="Khil P.P."/>
            <person name="Youn J.-H."/>
            <person name="Brenchley J.M."/>
            <person name="Blair R."/>
            <person name="Pahar B."/>
            <person name="Chabe M."/>
            <person name="Van Rompay K.K.A."/>
            <person name="Keesler R."/>
            <person name="Sukura A."/>
            <person name="Hirsch V."/>
            <person name="Kutty G."/>
            <person name="Liu Y."/>
            <person name="Peng L."/>
            <person name="Chen J."/>
            <person name="Song J."/>
            <person name="Weissenbacher-Lang C."/>
            <person name="Xu J."/>
            <person name="Upham N.S."/>
            <person name="Stajich J.E."/>
            <person name="Cuomo C.A."/>
            <person name="Cushion M.T."/>
            <person name="Kovacs J.A."/>
        </authorList>
    </citation>
    <scope>NUCLEOTIDE SEQUENCE [LARGE SCALE GENOMIC DNA]</scope>
    <source>
        <strain evidence="1 2">RABM</strain>
    </source>
</reference>
<protein>
    <submittedName>
        <fullName evidence="1">Uncharacterized protein</fullName>
    </submittedName>
</protein>
<name>A0ACB7CFP2_9ASCO</name>
<sequence>MKNKENISNNSIIKSQIDLSFHKIRELVTSWFDEPKNESIFQAKEKTPDSEEDILRKKRPKNLGLGANVKEIEHSQLSEEQILLKKRLTRKKKRKQWDNQEISKTFSDDSNDFDSRNIYVKKLSDRSKNHSYDIVINEKPKEMATSFFDTYKNEKRKKKTILTFQENFYPENLYYQIFHELTPEIVPILRGSIEYNFKEKTTIYHPQSSIYDIKALGSHIKNGFYRVGAFDSKKKFKNGFIPWVILLNQNVSISEDIIIYLDNFNNIWHVDYVLDIFNKKKTQTQKVITNAKIIFPASENGVMPIFNKPIVLNANGKPVQEKTFFQKYWMYIVPLILFLLAGNRNAEQE</sequence>
<dbReference type="Proteomes" id="UP000768646">
    <property type="component" value="Unassembled WGS sequence"/>
</dbReference>
<dbReference type="EMBL" id="JABTEG010000002">
    <property type="protein sequence ID" value="KAG4305808.1"/>
    <property type="molecule type" value="Genomic_DNA"/>
</dbReference>
<organism evidence="1 2">
    <name type="scientific">Pneumocystis oryctolagi</name>
    <dbReference type="NCBI Taxonomy" id="42067"/>
    <lineage>
        <taxon>Eukaryota</taxon>
        <taxon>Fungi</taxon>
        <taxon>Dikarya</taxon>
        <taxon>Ascomycota</taxon>
        <taxon>Taphrinomycotina</taxon>
        <taxon>Pneumocystomycetes</taxon>
        <taxon>Pneumocystaceae</taxon>
        <taxon>Pneumocystis</taxon>
    </lineage>
</organism>
<comment type="caution">
    <text evidence="1">The sequence shown here is derived from an EMBL/GenBank/DDBJ whole genome shotgun (WGS) entry which is preliminary data.</text>
</comment>
<evidence type="ECO:0000313" key="1">
    <source>
        <dbReference type="EMBL" id="KAG4305808.1"/>
    </source>
</evidence>
<proteinExistence type="predicted"/>
<accession>A0ACB7CFP2</accession>
<gene>
    <name evidence="1" type="ORF">PORY_000718</name>
</gene>
<evidence type="ECO:0000313" key="2">
    <source>
        <dbReference type="Proteomes" id="UP000768646"/>
    </source>
</evidence>
<keyword evidence="2" id="KW-1185">Reference proteome</keyword>